<evidence type="ECO:0000256" key="8">
    <source>
        <dbReference type="PIRSR" id="PIRSR001488-1"/>
    </source>
</evidence>
<proteinExistence type="inferred from homology"/>
<evidence type="ECO:0000256" key="3">
    <source>
        <dbReference type="ARBA" id="ARBA00022729"/>
    </source>
</evidence>
<evidence type="ECO:0000259" key="10">
    <source>
        <dbReference type="PROSITE" id="PS51352"/>
    </source>
</evidence>
<keyword evidence="4 7" id="KW-0574">Periplasm</keyword>
<accession>A0A3L7DZL5</accession>
<protein>
    <recommendedName>
        <fullName evidence="7">Thiol:disulfide interchange protein</fullName>
    </recommendedName>
</protein>
<dbReference type="InterPro" id="IPR050824">
    <property type="entry name" value="Thiol_disulfide_DsbA"/>
</dbReference>
<evidence type="ECO:0000256" key="5">
    <source>
        <dbReference type="ARBA" id="ARBA00023157"/>
    </source>
</evidence>
<evidence type="ECO:0000256" key="1">
    <source>
        <dbReference type="ARBA" id="ARBA00004418"/>
    </source>
</evidence>
<dbReference type="EMBL" id="QRAN01000008">
    <property type="protein sequence ID" value="RLQ22109.1"/>
    <property type="molecule type" value="Genomic_DNA"/>
</dbReference>
<feature type="disulfide bond" description="Redox-active" evidence="8">
    <location>
        <begin position="55"/>
        <end position="58"/>
    </location>
</feature>
<dbReference type="InterPro" id="IPR001853">
    <property type="entry name" value="DSBA-like_thioredoxin_dom"/>
</dbReference>
<dbReference type="PROSITE" id="PS51352">
    <property type="entry name" value="THIOREDOXIN_2"/>
    <property type="match status" value="1"/>
</dbReference>
<dbReference type="RefSeq" id="WP_117953934.1">
    <property type="nucleotide sequence ID" value="NZ_QRAN01000008.1"/>
</dbReference>
<keyword evidence="12" id="KW-1185">Reference proteome</keyword>
<dbReference type="InterPro" id="IPR023205">
    <property type="entry name" value="DsbA/DsbL"/>
</dbReference>
<dbReference type="PANTHER" id="PTHR35891">
    <property type="entry name" value="THIOL:DISULFIDE INTERCHANGE PROTEIN DSBA"/>
    <property type="match status" value="1"/>
</dbReference>
<name>A0A3L7DZL5_9GAMM</name>
<dbReference type="GO" id="GO:0016491">
    <property type="term" value="F:oxidoreductase activity"/>
    <property type="evidence" value="ECO:0007669"/>
    <property type="project" value="InterPro"/>
</dbReference>
<dbReference type="PIRSF" id="PIRSF001488">
    <property type="entry name" value="Tdi_protein"/>
    <property type="match status" value="1"/>
</dbReference>
<keyword evidence="5 7" id="KW-1015">Disulfide bond</keyword>
<dbReference type="SUPFAM" id="SSF52833">
    <property type="entry name" value="Thioredoxin-like"/>
    <property type="match status" value="1"/>
</dbReference>
<dbReference type="GO" id="GO:0042597">
    <property type="term" value="C:periplasmic space"/>
    <property type="evidence" value="ECO:0007669"/>
    <property type="project" value="UniProtKB-SubCell"/>
</dbReference>
<dbReference type="AlphaFoldDB" id="A0A3L7DZL5"/>
<dbReference type="InterPro" id="IPR036249">
    <property type="entry name" value="Thioredoxin-like_sf"/>
</dbReference>
<comment type="similarity">
    <text evidence="2">Belongs to the thioredoxin family. DsbA subfamily.</text>
</comment>
<comment type="subcellular location">
    <subcellularLocation>
        <location evidence="1 7">Periplasm</location>
    </subcellularLocation>
</comment>
<evidence type="ECO:0000256" key="2">
    <source>
        <dbReference type="ARBA" id="ARBA00005791"/>
    </source>
</evidence>
<dbReference type="InterPro" id="IPR013766">
    <property type="entry name" value="Thioredoxin_domain"/>
</dbReference>
<evidence type="ECO:0000256" key="4">
    <source>
        <dbReference type="ARBA" id="ARBA00022764"/>
    </source>
</evidence>
<reference evidence="11 12" key="1">
    <citation type="submission" date="2018-07" db="EMBL/GenBank/DDBJ databases">
        <title>Halioglobus sp. genome submission.</title>
        <authorList>
            <person name="Ye M.-Q."/>
            <person name="Du Z.-J."/>
        </authorList>
    </citation>
    <scope>NUCLEOTIDE SEQUENCE [LARGE SCALE GENOMIC DNA]</scope>
    <source>
        <strain evidence="11 12">U0301</strain>
    </source>
</reference>
<evidence type="ECO:0000256" key="6">
    <source>
        <dbReference type="ARBA" id="ARBA00023284"/>
    </source>
</evidence>
<dbReference type="Gene3D" id="3.40.30.10">
    <property type="entry name" value="Glutaredoxin"/>
    <property type="match status" value="1"/>
</dbReference>
<evidence type="ECO:0000313" key="11">
    <source>
        <dbReference type="EMBL" id="RLQ22109.1"/>
    </source>
</evidence>
<dbReference type="PANTHER" id="PTHR35891:SF2">
    <property type="entry name" value="THIOL:DISULFIDE INTERCHANGE PROTEIN DSBA"/>
    <property type="match status" value="1"/>
</dbReference>
<dbReference type="OrthoDB" id="9784896at2"/>
<keyword evidence="6" id="KW-0676">Redox-active center</keyword>
<organism evidence="11 12">
    <name type="scientific">Seongchinamella sediminis</name>
    <dbReference type="NCBI Taxonomy" id="2283635"/>
    <lineage>
        <taxon>Bacteria</taxon>
        <taxon>Pseudomonadati</taxon>
        <taxon>Pseudomonadota</taxon>
        <taxon>Gammaproteobacteria</taxon>
        <taxon>Cellvibrionales</taxon>
        <taxon>Halieaceae</taxon>
        <taxon>Seongchinamella</taxon>
    </lineage>
</organism>
<dbReference type="CDD" id="cd03019">
    <property type="entry name" value="DsbA_DsbA"/>
    <property type="match status" value="1"/>
</dbReference>
<feature type="domain" description="Thioredoxin" evidence="10">
    <location>
        <begin position="9"/>
        <end position="152"/>
    </location>
</feature>
<sequence>MLKRFLTILSLSLVAVTATAEETYVAGEHYDVISPAIRTANPGKIEAAEFFWYGCGHCYTFEPMLAQWKKTLADDVSFRGVPAMWGGAMELHARAYYVARALKVEDKMDTAMFQTLNVDRKPLRSEKEIAELFAAHGVAEEDFSRAFNSFGVSSQVRQANATARAAKITGTPSMMVNGKYLITTRKAGGTANMLKVADFLIEKERAASGS</sequence>
<dbReference type="Pfam" id="PF01323">
    <property type="entry name" value="DSBA"/>
    <property type="match status" value="1"/>
</dbReference>
<evidence type="ECO:0000256" key="9">
    <source>
        <dbReference type="SAM" id="SignalP"/>
    </source>
</evidence>
<dbReference type="Proteomes" id="UP000265509">
    <property type="component" value="Unassembled WGS sequence"/>
</dbReference>
<evidence type="ECO:0000313" key="12">
    <source>
        <dbReference type="Proteomes" id="UP000265509"/>
    </source>
</evidence>
<comment type="caution">
    <text evidence="11">The sequence shown here is derived from an EMBL/GenBank/DDBJ whole genome shotgun (WGS) entry which is preliminary data.</text>
</comment>
<gene>
    <name evidence="11" type="ORF">DWB85_09240</name>
</gene>
<feature type="chain" id="PRO_5018189560" description="Thiol:disulfide interchange protein" evidence="9">
    <location>
        <begin position="21"/>
        <end position="210"/>
    </location>
</feature>
<keyword evidence="3 9" id="KW-0732">Signal</keyword>
<evidence type="ECO:0000256" key="7">
    <source>
        <dbReference type="PIRNR" id="PIRNR001488"/>
    </source>
</evidence>
<feature type="signal peptide" evidence="9">
    <location>
        <begin position="1"/>
        <end position="20"/>
    </location>
</feature>